<gene>
    <name evidence="1" type="ORF">PEVE_00017232</name>
</gene>
<evidence type="ECO:0000313" key="1">
    <source>
        <dbReference type="EMBL" id="CAH3186962.1"/>
    </source>
</evidence>
<organism evidence="1 2">
    <name type="scientific">Porites evermanni</name>
    <dbReference type="NCBI Taxonomy" id="104178"/>
    <lineage>
        <taxon>Eukaryota</taxon>
        <taxon>Metazoa</taxon>
        <taxon>Cnidaria</taxon>
        <taxon>Anthozoa</taxon>
        <taxon>Hexacorallia</taxon>
        <taxon>Scleractinia</taxon>
        <taxon>Fungiina</taxon>
        <taxon>Poritidae</taxon>
        <taxon>Porites</taxon>
    </lineage>
</organism>
<name>A0ABN8S5G2_9CNID</name>
<keyword evidence="2" id="KW-1185">Reference proteome</keyword>
<proteinExistence type="predicted"/>
<evidence type="ECO:0000313" key="2">
    <source>
        <dbReference type="Proteomes" id="UP001159427"/>
    </source>
</evidence>
<comment type="caution">
    <text evidence="1">The sequence shown here is derived from an EMBL/GenBank/DDBJ whole genome shotgun (WGS) entry which is preliminary data.</text>
</comment>
<reference evidence="1 2" key="1">
    <citation type="submission" date="2022-05" db="EMBL/GenBank/DDBJ databases">
        <authorList>
            <consortium name="Genoscope - CEA"/>
            <person name="William W."/>
        </authorList>
    </citation>
    <scope>NUCLEOTIDE SEQUENCE [LARGE SCALE GENOMIC DNA]</scope>
</reference>
<protein>
    <submittedName>
        <fullName evidence="1">Uncharacterized protein</fullName>
    </submittedName>
</protein>
<dbReference type="Proteomes" id="UP001159427">
    <property type="component" value="Unassembled WGS sequence"/>
</dbReference>
<dbReference type="EMBL" id="CALNXI010002379">
    <property type="protein sequence ID" value="CAH3186962.1"/>
    <property type="molecule type" value="Genomic_DNA"/>
</dbReference>
<accession>A0ABN8S5G2</accession>
<sequence>MRPEYKGNLTQAAIHQLYEKQETRHKKRRNSRGKERWITQLKMHQERNLFQLWSKACISKKSMACNVKCRKKGNFGSRSVCKSKRGGNVNELQTQPIDAPSNEDSVSILLQLCII</sequence>